<evidence type="ECO:0000313" key="2">
    <source>
        <dbReference type="Proteomes" id="UP000824120"/>
    </source>
</evidence>
<name>A0A9J5WPM0_SOLCO</name>
<reference evidence="1 2" key="1">
    <citation type="submission" date="2020-09" db="EMBL/GenBank/DDBJ databases">
        <title>De no assembly of potato wild relative species, Solanum commersonii.</title>
        <authorList>
            <person name="Cho K."/>
        </authorList>
    </citation>
    <scope>NUCLEOTIDE SEQUENCE [LARGE SCALE GENOMIC DNA]</scope>
    <source>
        <strain evidence="1">LZ3.2</strain>
        <tissue evidence="1">Leaf</tissue>
    </source>
</reference>
<feature type="non-terminal residue" evidence="1">
    <location>
        <position position="207"/>
    </location>
</feature>
<proteinExistence type="predicted"/>
<dbReference type="AlphaFoldDB" id="A0A9J5WPM0"/>
<dbReference type="EMBL" id="JACXVP010000011">
    <property type="protein sequence ID" value="KAG5577143.1"/>
    <property type="molecule type" value="Genomic_DNA"/>
</dbReference>
<comment type="caution">
    <text evidence="1">The sequence shown here is derived from an EMBL/GenBank/DDBJ whole genome shotgun (WGS) entry which is preliminary data.</text>
</comment>
<dbReference type="Proteomes" id="UP000824120">
    <property type="component" value="Chromosome 11"/>
</dbReference>
<protein>
    <submittedName>
        <fullName evidence="1">Uncharacterized protein</fullName>
    </submittedName>
</protein>
<accession>A0A9J5WPM0</accession>
<sequence>NHLAIRRLEFLLQGLAHWNFRQLNGHSMTRQMDLAITRLSFLPFFSSLRSVLQLSVLALSSIQIPRNQGFYIIQQFKKDVSNSVAQESIMNAHNKTQLTQARINCALKGSSCASPLSKILKFTMFASNASSSSTKVLKCPHTKMIPHSHTMVQQFIVPESKTTLTLKKINTCMTSPIGLPLFSSQHLFQLTLRSKRFFKACNWAECK</sequence>
<evidence type="ECO:0000313" key="1">
    <source>
        <dbReference type="EMBL" id="KAG5577143.1"/>
    </source>
</evidence>
<feature type="non-terminal residue" evidence="1">
    <location>
        <position position="1"/>
    </location>
</feature>
<organism evidence="1 2">
    <name type="scientific">Solanum commersonii</name>
    <name type="common">Commerson's wild potato</name>
    <name type="synonym">Commerson's nightshade</name>
    <dbReference type="NCBI Taxonomy" id="4109"/>
    <lineage>
        <taxon>Eukaryota</taxon>
        <taxon>Viridiplantae</taxon>
        <taxon>Streptophyta</taxon>
        <taxon>Embryophyta</taxon>
        <taxon>Tracheophyta</taxon>
        <taxon>Spermatophyta</taxon>
        <taxon>Magnoliopsida</taxon>
        <taxon>eudicotyledons</taxon>
        <taxon>Gunneridae</taxon>
        <taxon>Pentapetalae</taxon>
        <taxon>asterids</taxon>
        <taxon>lamiids</taxon>
        <taxon>Solanales</taxon>
        <taxon>Solanaceae</taxon>
        <taxon>Solanoideae</taxon>
        <taxon>Solaneae</taxon>
        <taxon>Solanum</taxon>
    </lineage>
</organism>
<gene>
    <name evidence="1" type="ORF">H5410_057277</name>
</gene>
<keyword evidence="2" id="KW-1185">Reference proteome</keyword>